<organism evidence="5 6">
    <name type="scientific">Nocardioides renjunii</name>
    <dbReference type="NCBI Taxonomy" id="3095075"/>
    <lineage>
        <taxon>Bacteria</taxon>
        <taxon>Bacillati</taxon>
        <taxon>Actinomycetota</taxon>
        <taxon>Actinomycetes</taxon>
        <taxon>Propionibacteriales</taxon>
        <taxon>Nocardioidaceae</taxon>
        <taxon>Nocardioides</taxon>
    </lineage>
</organism>
<evidence type="ECO:0000313" key="6">
    <source>
        <dbReference type="Proteomes" id="UP001291999"/>
    </source>
</evidence>
<comment type="similarity">
    <text evidence="1">Belongs to the leucine-binding protein family.</text>
</comment>
<feature type="signal peptide" evidence="3">
    <location>
        <begin position="1"/>
        <end position="22"/>
    </location>
</feature>
<dbReference type="PANTHER" id="PTHR47151">
    <property type="entry name" value="LEU/ILE/VAL-BINDING ABC TRANSPORTER SUBUNIT"/>
    <property type="match status" value="1"/>
</dbReference>
<feature type="domain" description="Leucine-binding protein" evidence="4">
    <location>
        <begin position="45"/>
        <end position="357"/>
    </location>
</feature>
<keyword evidence="2 3" id="KW-0732">Signal</keyword>
<dbReference type="InterPro" id="IPR028082">
    <property type="entry name" value="Peripla_BP_I"/>
</dbReference>
<keyword evidence="6" id="KW-1185">Reference proteome</keyword>
<feature type="chain" id="PRO_5046551483" evidence="3">
    <location>
        <begin position="23"/>
        <end position="386"/>
    </location>
</feature>
<evidence type="ECO:0000259" key="4">
    <source>
        <dbReference type="Pfam" id="PF13458"/>
    </source>
</evidence>
<sequence length="386" mass="39873">MIRSSKTWQAAAIAAAAGLVLSACGTTDTDGGGGGDASGEDCNFKIGAMGALSGANASIVIPSVDGAELALSQWDGGDCEVSLERFDTEGDPAKATPVATQIAGDETFIGVIGGAFSGETRATKTIYQDGGVPMISQSATATDLTQDEPVEVFHRLVPYDDYQGAAIAKYLTDEVGASKVFVVDNSEAYGEPLADRVEETLGDAMVQRDKTQVGQTDFAPTISKMESAAPDAIFYGGYIAEAAPLLKQIRDAGIDAPFVGGDGLYGADFGNAVGPAGEGAVVMCPCAPIEEDSTFAADFEAEFGSAPGAYAAEGYDAMNVFLAALDDGARSREEVLEFIKGYQEEGLSKEVAFDDAGDVPAENVSYWAYKNTDGVLTPEVEVAPEG</sequence>
<accession>A0ABU5KA89</accession>
<dbReference type="CDD" id="cd06342">
    <property type="entry name" value="PBP1_ABC_LIVBP-like"/>
    <property type="match status" value="1"/>
</dbReference>
<dbReference type="InterPro" id="IPR028081">
    <property type="entry name" value="Leu-bd"/>
</dbReference>
<evidence type="ECO:0000313" key="5">
    <source>
        <dbReference type="EMBL" id="MDZ5661889.1"/>
    </source>
</evidence>
<name>A0ABU5KA89_9ACTN</name>
<gene>
    <name evidence="5" type="ORF">SFC79_08965</name>
</gene>
<dbReference type="Pfam" id="PF13458">
    <property type="entry name" value="Peripla_BP_6"/>
    <property type="match status" value="1"/>
</dbReference>
<dbReference type="EMBL" id="JAXQPW010000002">
    <property type="protein sequence ID" value="MDZ5661889.1"/>
    <property type="molecule type" value="Genomic_DNA"/>
</dbReference>
<dbReference type="PANTHER" id="PTHR47151:SF2">
    <property type="entry name" value="AMINO ACID BINDING PROTEIN"/>
    <property type="match status" value="1"/>
</dbReference>
<dbReference type="RefSeq" id="WP_172272916.1">
    <property type="nucleotide sequence ID" value="NZ_CP141058.1"/>
</dbReference>
<dbReference type="Gene3D" id="3.40.50.2300">
    <property type="match status" value="2"/>
</dbReference>
<proteinExistence type="inferred from homology"/>
<evidence type="ECO:0000256" key="2">
    <source>
        <dbReference type="ARBA" id="ARBA00022729"/>
    </source>
</evidence>
<dbReference type="PROSITE" id="PS51257">
    <property type="entry name" value="PROKAR_LIPOPROTEIN"/>
    <property type="match status" value="1"/>
</dbReference>
<protein>
    <submittedName>
        <fullName evidence="5">Branched-chain amino acid ABC transporter substrate-binding protein</fullName>
    </submittedName>
</protein>
<dbReference type="Proteomes" id="UP001291999">
    <property type="component" value="Unassembled WGS sequence"/>
</dbReference>
<reference evidence="5 6" key="1">
    <citation type="submission" date="2023-11" db="EMBL/GenBank/DDBJ databases">
        <title>Novel species in genus Nocardioides.</title>
        <authorList>
            <person name="Zhou H."/>
        </authorList>
    </citation>
    <scope>NUCLEOTIDE SEQUENCE [LARGE SCALE GENOMIC DNA]</scope>
    <source>
        <strain evidence="5 6">S-58</strain>
    </source>
</reference>
<dbReference type="SUPFAM" id="SSF53822">
    <property type="entry name" value="Periplasmic binding protein-like I"/>
    <property type="match status" value="1"/>
</dbReference>
<evidence type="ECO:0000256" key="1">
    <source>
        <dbReference type="ARBA" id="ARBA00010062"/>
    </source>
</evidence>
<evidence type="ECO:0000256" key="3">
    <source>
        <dbReference type="SAM" id="SignalP"/>
    </source>
</evidence>
<comment type="caution">
    <text evidence="5">The sequence shown here is derived from an EMBL/GenBank/DDBJ whole genome shotgun (WGS) entry which is preliminary data.</text>
</comment>